<gene>
    <name evidence="10" type="ORF">ABIQ69_08930</name>
</gene>
<dbReference type="PANTHER" id="PTHR43442">
    <property type="entry name" value="GLUCONOKINASE-RELATED"/>
    <property type="match status" value="1"/>
</dbReference>
<evidence type="ECO:0000256" key="7">
    <source>
        <dbReference type="ARBA" id="ARBA00022840"/>
    </source>
</evidence>
<evidence type="ECO:0000256" key="1">
    <source>
        <dbReference type="ARBA" id="ARBA00004761"/>
    </source>
</evidence>
<comment type="pathway">
    <text evidence="1">Carbohydrate acid metabolism.</text>
</comment>
<dbReference type="SUPFAM" id="SSF52540">
    <property type="entry name" value="P-loop containing nucleoside triphosphate hydrolases"/>
    <property type="match status" value="1"/>
</dbReference>
<dbReference type="GO" id="GO:0046316">
    <property type="term" value="F:gluconokinase activity"/>
    <property type="evidence" value="ECO:0007669"/>
    <property type="project" value="UniProtKB-EC"/>
</dbReference>
<dbReference type="PANTHER" id="PTHR43442:SF3">
    <property type="entry name" value="GLUCONOKINASE-RELATED"/>
    <property type="match status" value="1"/>
</dbReference>
<sequence length="177" mass="18775">MDAAAGTGTRAVVVVMGVAGAGKSTLAAALSERLDAVLVEADDLHTAEAKAQMAAGIPLTDADRWPWLARVAARARDEHQAGHPVVVSCSALKRSYRVFLTRVSETDPAFVHVHGSEEALAERIGQRTGHFMPASMLASQLATLELLADDERGFVVDLELPVIDAADRALASLRRNV</sequence>
<organism evidence="10">
    <name type="scientific">Agromyces sp. G08B096</name>
    <dbReference type="NCBI Taxonomy" id="3156399"/>
    <lineage>
        <taxon>Bacteria</taxon>
        <taxon>Bacillati</taxon>
        <taxon>Actinomycetota</taxon>
        <taxon>Actinomycetes</taxon>
        <taxon>Micrococcales</taxon>
        <taxon>Microbacteriaceae</taxon>
        <taxon>Agromyces</taxon>
    </lineage>
</organism>
<comment type="similarity">
    <text evidence="2 9">Belongs to the gluconokinase GntK/GntV family.</text>
</comment>
<dbReference type="InterPro" id="IPR027417">
    <property type="entry name" value="P-loop_NTPase"/>
</dbReference>
<reference evidence="10" key="1">
    <citation type="submission" date="2024-05" db="EMBL/GenBank/DDBJ databases">
        <authorList>
            <person name="Yu L."/>
        </authorList>
    </citation>
    <scope>NUCLEOTIDE SEQUENCE</scope>
    <source>
        <strain evidence="10">G08B096</strain>
    </source>
</reference>
<evidence type="ECO:0000256" key="9">
    <source>
        <dbReference type="RuleBase" id="RU363066"/>
    </source>
</evidence>
<keyword evidence="6 9" id="KW-0418">Kinase</keyword>
<proteinExistence type="inferred from homology"/>
<dbReference type="InterPro" id="IPR006001">
    <property type="entry name" value="Therm_gnt_kin"/>
</dbReference>
<keyword evidence="5 9" id="KW-0547">Nucleotide-binding</keyword>
<protein>
    <recommendedName>
        <fullName evidence="3 9">Gluconokinase</fullName>
        <ecNumber evidence="3 9">2.7.1.12</ecNumber>
    </recommendedName>
</protein>
<keyword evidence="4 9" id="KW-0808">Transferase</keyword>
<evidence type="ECO:0000256" key="8">
    <source>
        <dbReference type="ARBA" id="ARBA00048090"/>
    </source>
</evidence>
<dbReference type="RefSeq" id="WP_350349995.1">
    <property type="nucleotide sequence ID" value="NZ_CP158374.1"/>
</dbReference>
<dbReference type="EC" id="2.7.1.12" evidence="3 9"/>
<evidence type="ECO:0000256" key="4">
    <source>
        <dbReference type="ARBA" id="ARBA00022679"/>
    </source>
</evidence>
<name>A0AAU7WCE8_9MICO</name>
<evidence type="ECO:0000256" key="6">
    <source>
        <dbReference type="ARBA" id="ARBA00022777"/>
    </source>
</evidence>
<keyword evidence="7 9" id="KW-0067">ATP-binding</keyword>
<dbReference type="GO" id="GO:0005975">
    <property type="term" value="P:carbohydrate metabolic process"/>
    <property type="evidence" value="ECO:0007669"/>
    <property type="project" value="InterPro"/>
</dbReference>
<dbReference type="AlphaFoldDB" id="A0AAU7WCE8"/>
<dbReference type="Pfam" id="PF13671">
    <property type="entry name" value="AAA_33"/>
    <property type="match status" value="1"/>
</dbReference>
<dbReference type="GO" id="GO:0005524">
    <property type="term" value="F:ATP binding"/>
    <property type="evidence" value="ECO:0007669"/>
    <property type="project" value="UniProtKB-KW"/>
</dbReference>
<dbReference type="NCBIfam" id="TIGR01313">
    <property type="entry name" value="therm_gnt_kin"/>
    <property type="match status" value="1"/>
</dbReference>
<dbReference type="Gene3D" id="3.40.50.300">
    <property type="entry name" value="P-loop containing nucleotide triphosphate hydrolases"/>
    <property type="match status" value="1"/>
</dbReference>
<comment type="catalytic activity">
    <reaction evidence="8 9">
        <text>D-gluconate + ATP = 6-phospho-D-gluconate + ADP + H(+)</text>
        <dbReference type="Rhea" id="RHEA:19433"/>
        <dbReference type="ChEBI" id="CHEBI:15378"/>
        <dbReference type="ChEBI" id="CHEBI:18391"/>
        <dbReference type="ChEBI" id="CHEBI:30616"/>
        <dbReference type="ChEBI" id="CHEBI:58759"/>
        <dbReference type="ChEBI" id="CHEBI:456216"/>
        <dbReference type="EC" id="2.7.1.12"/>
    </reaction>
</comment>
<dbReference type="CDD" id="cd02021">
    <property type="entry name" value="GntK"/>
    <property type="match status" value="1"/>
</dbReference>
<accession>A0AAU7WCE8</accession>
<evidence type="ECO:0000256" key="3">
    <source>
        <dbReference type="ARBA" id="ARBA00012054"/>
    </source>
</evidence>
<evidence type="ECO:0000256" key="2">
    <source>
        <dbReference type="ARBA" id="ARBA00008420"/>
    </source>
</evidence>
<dbReference type="GO" id="GO:0005737">
    <property type="term" value="C:cytoplasm"/>
    <property type="evidence" value="ECO:0007669"/>
    <property type="project" value="TreeGrafter"/>
</dbReference>
<dbReference type="EMBL" id="CP158374">
    <property type="protein sequence ID" value="XBX83994.1"/>
    <property type="molecule type" value="Genomic_DNA"/>
</dbReference>
<evidence type="ECO:0000256" key="5">
    <source>
        <dbReference type="ARBA" id="ARBA00022741"/>
    </source>
</evidence>
<evidence type="ECO:0000313" key="10">
    <source>
        <dbReference type="EMBL" id="XBX83994.1"/>
    </source>
</evidence>